<organism evidence="1 2">
    <name type="scientific">Peribacillus simplex</name>
    <dbReference type="NCBI Taxonomy" id="1478"/>
    <lineage>
        <taxon>Bacteria</taxon>
        <taxon>Bacillati</taxon>
        <taxon>Bacillota</taxon>
        <taxon>Bacilli</taxon>
        <taxon>Bacillales</taxon>
        <taxon>Bacillaceae</taxon>
        <taxon>Peribacillus</taxon>
    </lineage>
</organism>
<evidence type="ECO:0000313" key="2">
    <source>
        <dbReference type="Proteomes" id="UP000789326"/>
    </source>
</evidence>
<sequence length="113" mass="12966">MSEFNPEFIKALAHGDTEAHEQLKSLPLTVRMALGTAIDQLRRDENIIPMNGGMSIYEQKKSSYVDDDEVGKALAERIQREKDAKELQERIRGEQMEKEVRYKVSRARAGLPY</sequence>
<reference evidence="1" key="1">
    <citation type="submission" date="2021-11" db="EMBL/GenBank/DDBJ databases">
        <authorList>
            <person name="Bulgarelli D."/>
        </authorList>
    </citation>
    <scope>NUCLEOTIDE SEQUENCE</scope>
    <source>
        <strain evidence="1">Bi133</strain>
    </source>
</reference>
<dbReference type="RefSeq" id="WP_230304204.1">
    <property type="nucleotide sequence ID" value="NZ_CAKKMG010000157.1"/>
</dbReference>
<dbReference type="AlphaFoldDB" id="A0A9W4LCS3"/>
<gene>
    <name evidence="1" type="ORF">SRABI133_05093</name>
</gene>
<comment type="caution">
    <text evidence="1">The sequence shown here is derived from an EMBL/GenBank/DDBJ whole genome shotgun (WGS) entry which is preliminary data.</text>
</comment>
<proteinExistence type="predicted"/>
<name>A0A9W4LCS3_9BACI</name>
<protein>
    <submittedName>
        <fullName evidence="1">Uncharacterized protein</fullName>
    </submittedName>
</protein>
<accession>A0A9W4LCS3</accession>
<dbReference type="EMBL" id="CAKKMG010000157">
    <property type="protein sequence ID" value="CAH0314844.1"/>
    <property type="molecule type" value="Genomic_DNA"/>
</dbReference>
<evidence type="ECO:0000313" key="1">
    <source>
        <dbReference type="EMBL" id="CAH0314844.1"/>
    </source>
</evidence>
<dbReference type="Proteomes" id="UP000789326">
    <property type="component" value="Unassembled WGS sequence"/>
</dbReference>